<evidence type="ECO:0000313" key="1">
    <source>
        <dbReference type="EMBL" id="MED6150897.1"/>
    </source>
</evidence>
<sequence length="181" mass="21308">MKCTSLNVLRSLYKIRFRIFFFYNDDADSGNVVAEKNEEEEEKLHEREDGARVFSRSFGDNGLRMLGCLTWDDTHGQYHWNYDAFLYSFPNRRSCYSRRRRNTPILFHVIGDSGVSGSDFDDDEEALVHHHALFIRMVGLHQSVIDLVRIARLVLSTRWQRRFLGKGSVIKVDRGFWMITH</sequence>
<comment type="caution">
    <text evidence="1">The sequence shown here is derived from an EMBL/GenBank/DDBJ whole genome shotgun (WGS) entry which is preliminary data.</text>
</comment>
<proteinExistence type="predicted"/>
<gene>
    <name evidence="1" type="ORF">PIB30_077069</name>
</gene>
<dbReference type="Proteomes" id="UP001341840">
    <property type="component" value="Unassembled WGS sequence"/>
</dbReference>
<reference evidence="1 2" key="1">
    <citation type="journal article" date="2023" name="Plants (Basel)">
        <title>Bridging the Gap: Combining Genomics and Transcriptomics Approaches to Understand Stylosanthes scabra, an Orphan Legume from the Brazilian Caatinga.</title>
        <authorList>
            <person name="Ferreira-Neto J.R.C."/>
            <person name="da Silva M.D."/>
            <person name="Binneck E."/>
            <person name="de Melo N.F."/>
            <person name="da Silva R.H."/>
            <person name="de Melo A.L.T.M."/>
            <person name="Pandolfi V."/>
            <person name="Bustamante F.O."/>
            <person name="Brasileiro-Vidal A.C."/>
            <person name="Benko-Iseppon A.M."/>
        </authorList>
    </citation>
    <scope>NUCLEOTIDE SEQUENCE [LARGE SCALE GENOMIC DNA]</scope>
    <source>
        <tissue evidence="1">Leaves</tissue>
    </source>
</reference>
<protein>
    <submittedName>
        <fullName evidence="1">Uncharacterized protein</fullName>
    </submittedName>
</protein>
<name>A0ABU6TQH4_9FABA</name>
<organism evidence="1 2">
    <name type="scientific">Stylosanthes scabra</name>
    <dbReference type="NCBI Taxonomy" id="79078"/>
    <lineage>
        <taxon>Eukaryota</taxon>
        <taxon>Viridiplantae</taxon>
        <taxon>Streptophyta</taxon>
        <taxon>Embryophyta</taxon>
        <taxon>Tracheophyta</taxon>
        <taxon>Spermatophyta</taxon>
        <taxon>Magnoliopsida</taxon>
        <taxon>eudicotyledons</taxon>
        <taxon>Gunneridae</taxon>
        <taxon>Pentapetalae</taxon>
        <taxon>rosids</taxon>
        <taxon>fabids</taxon>
        <taxon>Fabales</taxon>
        <taxon>Fabaceae</taxon>
        <taxon>Papilionoideae</taxon>
        <taxon>50 kb inversion clade</taxon>
        <taxon>dalbergioids sensu lato</taxon>
        <taxon>Dalbergieae</taxon>
        <taxon>Pterocarpus clade</taxon>
        <taxon>Stylosanthes</taxon>
    </lineage>
</organism>
<keyword evidence="2" id="KW-1185">Reference proteome</keyword>
<evidence type="ECO:0000313" key="2">
    <source>
        <dbReference type="Proteomes" id="UP001341840"/>
    </source>
</evidence>
<accession>A0ABU6TQH4</accession>
<dbReference type="EMBL" id="JASCZI010091647">
    <property type="protein sequence ID" value="MED6150897.1"/>
    <property type="molecule type" value="Genomic_DNA"/>
</dbReference>